<accession>A0A225W7Z3</accession>
<keyword evidence="2" id="KW-1185">Reference proteome</keyword>
<protein>
    <submittedName>
        <fullName evidence="1">F-box protein</fullName>
    </submittedName>
</protein>
<dbReference type="AlphaFoldDB" id="A0A225W7Z3"/>
<dbReference type="OrthoDB" id="61473at2759"/>
<name>A0A225W7Z3_9STRA</name>
<reference evidence="2" key="1">
    <citation type="submission" date="2017-03" db="EMBL/GenBank/DDBJ databases">
        <title>Phytopthora megakarya and P. palmivora, two closely related causual agents of cacao black pod achieved similar genome size and gene model numbers by different mechanisms.</title>
        <authorList>
            <person name="Ali S."/>
            <person name="Shao J."/>
            <person name="Larry D.J."/>
            <person name="Kronmiller B."/>
            <person name="Shen D."/>
            <person name="Strem M.D."/>
            <person name="Melnick R.L."/>
            <person name="Guiltinan M.J."/>
            <person name="Tyler B.M."/>
            <person name="Meinhardt L.W."/>
            <person name="Bailey B.A."/>
        </authorList>
    </citation>
    <scope>NUCLEOTIDE SEQUENCE [LARGE SCALE GENOMIC DNA]</scope>
    <source>
        <strain evidence="2">zdho120</strain>
    </source>
</reference>
<proteinExistence type="predicted"/>
<dbReference type="STRING" id="4795.A0A225W7Z3"/>
<comment type="caution">
    <text evidence="1">The sequence shown here is derived from an EMBL/GenBank/DDBJ whole genome shotgun (WGS) entry which is preliminary data.</text>
</comment>
<evidence type="ECO:0000313" key="1">
    <source>
        <dbReference type="EMBL" id="OWZ12960.1"/>
    </source>
</evidence>
<evidence type="ECO:0000313" key="2">
    <source>
        <dbReference type="Proteomes" id="UP000198211"/>
    </source>
</evidence>
<sequence length="71" mass="7996">MGMGIVPQMAMLNTTSSKLLRLNLTSTEYRRPSSCDQVNLYSLKPPTSAKEKERPRYREALRPRTANVAGI</sequence>
<dbReference type="Proteomes" id="UP000198211">
    <property type="component" value="Unassembled WGS sequence"/>
</dbReference>
<gene>
    <name evidence="1" type="ORF">PHMEG_00013794</name>
</gene>
<dbReference type="EMBL" id="NBNE01001708">
    <property type="protein sequence ID" value="OWZ12960.1"/>
    <property type="molecule type" value="Genomic_DNA"/>
</dbReference>
<organism evidence="1 2">
    <name type="scientific">Phytophthora megakarya</name>
    <dbReference type="NCBI Taxonomy" id="4795"/>
    <lineage>
        <taxon>Eukaryota</taxon>
        <taxon>Sar</taxon>
        <taxon>Stramenopiles</taxon>
        <taxon>Oomycota</taxon>
        <taxon>Peronosporomycetes</taxon>
        <taxon>Peronosporales</taxon>
        <taxon>Peronosporaceae</taxon>
        <taxon>Phytophthora</taxon>
    </lineage>
</organism>